<comment type="caution">
    <text evidence="4">The sequence shown here is derived from an EMBL/GenBank/DDBJ whole genome shotgun (WGS) entry which is preliminary data.</text>
</comment>
<evidence type="ECO:0000256" key="1">
    <source>
        <dbReference type="ARBA" id="ARBA00022679"/>
    </source>
</evidence>
<dbReference type="EMBL" id="PYHO01000013">
    <property type="protein sequence ID" value="PSR45791.1"/>
    <property type="molecule type" value="Genomic_DNA"/>
</dbReference>
<dbReference type="Pfam" id="PF13673">
    <property type="entry name" value="Acetyltransf_10"/>
    <property type="match status" value="1"/>
</dbReference>
<dbReference type="CDD" id="cd04301">
    <property type="entry name" value="NAT_SF"/>
    <property type="match status" value="1"/>
</dbReference>
<dbReference type="SUPFAM" id="SSF55729">
    <property type="entry name" value="Acyl-CoA N-acyltransferases (Nat)"/>
    <property type="match status" value="1"/>
</dbReference>
<proteinExistence type="predicted"/>
<evidence type="ECO:0000313" key="5">
    <source>
        <dbReference type="Proteomes" id="UP000240892"/>
    </source>
</evidence>
<organism evidence="4 5">
    <name type="scientific">Kluyvera genomosp. 2</name>
    <dbReference type="NCBI Taxonomy" id="2774054"/>
    <lineage>
        <taxon>Bacteria</taxon>
        <taxon>Pseudomonadati</taxon>
        <taxon>Pseudomonadota</taxon>
        <taxon>Gammaproteobacteria</taxon>
        <taxon>Enterobacterales</taxon>
        <taxon>Enterobacteriaceae</taxon>
        <taxon>Kluyvera</taxon>
    </lineage>
</organism>
<dbReference type="InterPro" id="IPR016181">
    <property type="entry name" value="Acyl_CoA_acyltransferase"/>
</dbReference>
<reference evidence="4 5" key="1">
    <citation type="submission" date="2018-03" db="EMBL/GenBank/DDBJ databases">
        <title>First report of an OXA-48+CTX-M-M-producing Kluyvera ascorbata clone recovered from patients admitted in a University Hospital in Madrid, Spain.</title>
        <authorList>
            <person name="Hernandez-Garcia M."/>
            <person name="Leon-Sampedro R."/>
            <person name="Perez-Viso B."/>
            <person name="Morosini M.I."/>
            <person name="Lopez-Fresnena N."/>
            <person name="Coque T.M."/>
            <person name="Bonten M."/>
            <person name="Malhotra-Kumar S."/>
            <person name="Ruiz-Garbajosa P."/>
            <person name="Canton R."/>
        </authorList>
    </citation>
    <scope>NUCLEOTIDE SEQUENCE [LARGE SCALE GENOMIC DNA]</scope>
    <source>
        <strain evidence="4 5">KA2</strain>
    </source>
</reference>
<dbReference type="InterPro" id="IPR000182">
    <property type="entry name" value="GNAT_dom"/>
</dbReference>
<dbReference type="PROSITE" id="PS51186">
    <property type="entry name" value="GNAT"/>
    <property type="match status" value="1"/>
</dbReference>
<sequence>MKVIIRRSVHHEGEQLIAIWCRSVDATHHFLSAQDRTAIETQVRAFLPGAPLWVAANANDTPVAFMLLSEHHLEALFVDPDVRGSGVGRQLVEHALSLIADLTTDVNEQNAQALEFYQRMGFDVTGRSETDDHGRPYPLLHLRHKL</sequence>
<gene>
    <name evidence="4" type="ORF">C8256_16640</name>
</gene>
<dbReference type="PANTHER" id="PTHR43800:SF1">
    <property type="entry name" value="PEPTIDYL-LYSINE N-ACETYLTRANSFERASE YJAB"/>
    <property type="match status" value="1"/>
</dbReference>
<dbReference type="PANTHER" id="PTHR43800">
    <property type="entry name" value="PEPTIDYL-LYSINE N-ACETYLTRANSFERASE YJAB"/>
    <property type="match status" value="1"/>
</dbReference>
<dbReference type="RefSeq" id="WP_106928647.1">
    <property type="nucleotide sequence ID" value="NZ_CABMMU010000013.1"/>
</dbReference>
<protein>
    <submittedName>
        <fullName evidence="4">Acetyltransferase</fullName>
    </submittedName>
</protein>
<dbReference type="STRING" id="1006000.GKAS_04700"/>
<keyword evidence="1 4" id="KW-0808">Transferase</keyword>
<dbReference type="AlphaFoldDB" id="A0A2T2XZW2"/>
<keyword evidence="2" id="KW-0012">Acyltransferase</keyword>
<evidence type="ECO:0000256" key="2">
    <source>
        <dbReference type="ARBA" id="ARBA00023315"/>
    </source>
</evidence>
<keyword evidence="5" id="KW-1185">Reference proteome</keyword>
<dbReference type="Gene3D" id="3.40.630.30">
    <property type="match status" value="1"/>
</dbReference>
<accession>A0A2T2XZW2</accession>
<evidence type="ECO:0000313" key="4">
    <source>
        <dbReference type="EMBL" id="PSR45791.1"/>
    </source>
</evidence>
<feature type="domain" description="N-acetyltransferase" evidence="3">
    <location>
        <begin position="3"/>
        <end position="146"/>
    </location>
</feature>
<dbReference type="NCBIfam" id="NF007807">
    <property type="entry name" value="PRK10514.1"/>
    <property type="match status" value="1"/>
</dbReference>
<evidence type="ECO:0000259" key="3">
    <source>
        <dbReference type="PROSITE" id="PS51186"/>
    </source>
</evidence>
<dbReference type="Proteomes" id="UP000240892">
    <property type="component" value="Unassembled WGS sequence"/>
</dbReference>
<name>A0A2T2XZW2_9ENTR</name>
<dbReference type="GO" id="GO:0016747">
    <property type="term" value="F:acyltransferase activity, transferring groups other than amino-acyl groups"/>
    <property type="evidence" value="ECO:0007669"/>
    <property type="project" value="InterPro"/>
</dbReference>